<sequence length="125" mass="12978">MTVVAPVFDKANPKAEKLYPYHLPFSPEWAEKKDIFGSSTMMMAGGGMFMRNPLIIWSAMVLAVQQYVTAEPLRKGKDAASPLATIGMALSGVFALTVPKIMLAPETAAAAGAAAAAAASSATSS</sequence>
<dbReference type="AlphaFoldDB" id="A0A7D8V5M1"/>
<protein>
    <submittedName>
        <fullName evidence="1">Uncharacterized protein</fullName>
    </submittedName>
</protein>
<keyword evidence="2" id="KW-1185">Reference proteome</keyword>
<dbReference type="OrthoDB" id="284718at2759"/>
<gene>
    <name evidence="1" type="ORF">VHUM_00071</name>
</gene>
<dbReference type="Proteomes" id="UP000473826">
    <property type="component" value="Unassembled WGS sequence"/>
</dbReference>
<comment type="caution">
    <text evidence="1">The sequence shown here is derived from an EMBL/GenBank/DDBJ whole genome shotgun (WGS) entry which is preliminary data.</text>
</comment>
<accession>A0A7D8V5M1</accession>
<evidence type="ECO:0000313" key="1">
    <source>
        <dbReference type="EMBL" id="TXT15568.1"/>
    </source>
</evidence>
<proteinExistence type="predicted"/>
<dbReference type="EMBL" id="QKWK01000001">
    <property type="protein sequence ID" value="TXT15568.1"/>
    <property type="molecule type" value="Genomic_DNA"/>
</dbReference>
<evidence type="ECO:0000313" key="2">
    <source>
        <dbReference type="Proteomes" id="UP000473826"/>
    </source>
</evidence>
<organism evidence="1 2">
    <name type="scientific">Vanrija humicola</name>
    <name type="common">Yeast</name>
    <name type="synonym">Cryptococcus humicola</name>
    <dbReference type="NCBI Taxonomy" id="5417"/>
    <lineage>
        <taxon>Eukaryota</taxon>
        <taxon>Fungi</taxon>
        <taxon>Dikarya</taxon>
        <taxon>Basidiomycota</taxon>
        <taxon>Agaricomycotina</taxon>
        <taxon>Tremellomycetes</taxon>
        <taxon>Trichosporonales</taxon>
        <taxon>Trichosporonaceae</taxon>
        <taxon>Vanrija</taxon>
    </lineage>
</organism>
<reference evidence="1 2" key="1">
    <citation type="journal article" date="2019" name="PLoS Genet.">
        <title>Convergent evolution of linked mating-type loci in basidiomycete fungi.</title>
        <authorList>
            <person name="Sun S."/>
            <person name="Coelho M.A."/>
            <person name="Heitman J."/>
            <person name="Nowrousian M."/>
        </authorList>
    </citation>
    <scope>NUCLEOTIDE SEQUENCE [LARGE SCALE GENOMIC DNA]</scope>
    <source>
        <strain evidence="1 2">CBS 4282</strain>
    </source>
</reference>
<name>A0A7D8V5M1_VANHU</name>